<keyword evidence="3" id="KW-0511">Multifunctional enzyme</keyword>
<feature type="compositionally biased region" description="Polar residues" evidence="5">
    <location>
        <begin position="488"/>
        <end position="506"/>
    </location>
</feature>
<sequence length="506" mass="52607">MSVHYQRHGEVGVISIANPPVNALSQAVRRGLLDALQEGIADQQAQALVVMAEGRTFIAGADIREFGKPPQAPLLPDVISQLEACPKPLVASLHGTALGGGLEVALGCHYRVALASTRVGLPEVKLGLLPGAGGTQRLPRLTGVKNALDIITSGRFVEATEAHAIGILDAISDAATPLEAGLAAARAVLAGEQTTRITGQLPAPDADPQAMATMRAQLESSVPELFSPFRIVEAIDACTQAASLEEGLRQERALFLACMDSPQRAGLIHLFFAARNPHLVPGVENAALFTQLALIGEHPLFDTLQQAAQRAGITLTPTADANTELCLLAPGVDASTCPGQAVTLALRPLTAPISAALDAAIDAAIDKDIDEHIDTDLPSASLSLVLAEHGAFHELVNHHASALDQQRAALTLKALRANVVVTRSPGVLSTLHDAAAQAPAQGTQTALEQTSLALAQQGACYRESDIDLLSVEAMGYPRHSGGAHRQATLAQPASDTSSTTARNAHS</sequence>
<dbReference type="Pfam" id="PF00378">
    <property type="entry name" value="ECH_1"/>
    <property type="match status" value="1"/>
</dbReference>
<evidence type="ECO:0000256" key="3">
    <source>
        <dbReference type="ARBA" id="ARBA00023268"/>
    </source>
</evidence>
<evidence type="ECO:0008006" key="8">
    <source>
        <dbReference type="Google" id="ProtNLM"/>
    </source>
</evidence>
<gene>
    <name evidence="6" type="ORF">GCM10007157_13000</name>
</gene>
<evidence type="ECO:0000256" key="1">
    <source>
        <dbReference type="ARBA" id="ARBA00023235"/>
    </source>
</evidence>
<keyword evidence="2" id="KW-0456">Lyase</keyword>
<accession>A0A8H9I276</accession>
<comment type="caution">
    <text evidence="6">The sequence shown here is derived from an EMBL/GenBank/DDBJ whole genome shotgun (WGS) entry which is preliminary data.</text>
</comment>
<name>A0A8H9I276_9GAMM</name>
<dbReference type="EMBL" id="BMXN01000005">
    <property type="protein sequence ID" value="GGW23138.1"/>
    <property type="molecule type" value="Genomic_DNA"/>
</dbReference>
<keyword evidence="7" id="KW-1185">Reference proteome</keyword>
<protein>
    <recommendedName>
        <fullName evidence="8">Enoyl-CoA hydratase/isomerase family protein</fullName>
    </recommendedName>
</protein>
<keyword evidence="1" id="KW-0413">Isomerase</keyword>
<dbReference type="Proteomes" id="UP000623776">
    <property type="component" value="Unassembled WGS sequence"/>
</dbReference>
<comment type="similarity">
    <text evidence="4">Belongs to the enoyl-CoA hydratase/isomerase family.</text>
</comment>
<dbReference type="RefSeq" id="WP_189463127.1">
    <property type="nucleotide sequence ID" value="NZ_BMXN01000005.1"/>
</dbReference>
<dbReference type="PROSITE" id="PS00166">
    <property type="entry name" value="ENOYL_COA_HYDRATASE"/>
    <property type="match status" value="1"/>
</dbReference>
<dbReference type="InterPro" id="IPR001753">
    <property type="entry name" value="Enoyl-CoA_hydra/iso"/>
</dbReference>
<dbReference type="GO" id="GO:0016853">
    <property type="term" value="F:isomerase activity"/>
    <property type="evidence" value="ECO:0007669"/>
    <property type="project" value="UniProtKB-KW"/>
</dbReference>
<dbReference type="InterPro" id="IPR018376">
    <property type="entry name" value="Enoyl-CoA_hyd/isom_CS"/>
</dbReference>
<evidence type="ECO:0000256" key="5">
    <source>
        <dbReference type="SAM" id="MobiDB-lite"/>
    </source>
</evidence>
<organism evidence="6 7">
    <name type="scientific">Vreelandella hamiltonii</name>
    <dbReference type="NCBI Taxonomy" id="502829"/>
    <lineage>
        <taxon>Bacteria</taxon>
        <taxon>Pseudomonadati</taxon>
        <taxon>Pseudomonadota</taxon>
        <taxon>Gammaproteobacteria</taxon>
        <taxon>Oceanospirillales</taxon>
        <taxon>Halomonadaceae</taxon>
        <taxon>Vreelandella</taxon>
    </lineage>
</organism>
<evidence type="ECO:0000256" key="4">
    <source>
        <dbReference type="RuleBase" id="RU003707"/>
    </source>
</evidence>
<dbReference type="Gene3D" id="3.90.226.10">
    <property type="entry name" value="2-enoyl-CoA Hydratase, Chain A, domain 1"/>
    <property type="match status" value="1"/>
</dbReference>
<dbReference type="AlphaFoldDB" id="A0A8H9I276"/>
<feature type="region of interest" description="Disordered" evidence="5">
    <location>
        <begin position="479"/>
        <end position="506"/>
    </location>
</feature>
<evidence type="ECO:0000256" key="2">
    <source>
        <dbReference type="ARBA" id="ARBA00023239"/>
    </source>
</evidence>
<dbReference type="CDD" id="cd06558">
    <property type="entry name" value="crotonase-like"/>
    <property type="match status" value="1"/>
</dbReference>
<evidence type="ECO:0000313" key="7">
    <source>
        <dbReference type="Proteomes" id="UP000623776"/>
    </source>
</evidence>
<dbReference type="GO" id="GO:0016829">
    <property type="term" value="F:lyase activity"/>
    <property type="evidence" value="ECO:0007669"/>
    <property type="project" value="UniProtKB-KW"/>
</dbReference>
<dbReference type="SUPFAM" id="SSF52096">
    <property type="entry name" value="ClpP/crotonase"/>
    <property type="match status" value="1"/>
</dbReference>
<evidence type="ECO:0000313" key="6">
    <source>
        <dbReference type="EMBL" id="GGW23138.1"/>
    </source>
</evidence>
<reference evidence="7" key="1">
    <citation type="journal article" date="2019" name="Int. J. Syst. Evol. Microbiol.">
        <title>The Global Catalogue of Microorganisms (GCM) 10K type strain sequencing project: providing services to taxonomists for standard genome sequencing and annotation.</title>
        <authorList>
            <consortium name="The Broad Institute Genomics Platform"/>
            <consortium name="The Broad Institute Genome Sequencing Center for Infectious Disease"/>
            <person name="Wu L."/>
            <person name="Ma J."/>
        </authorList>
    </citation>
    <scope>NUCLEOTIDE SEQUENCE [LARGE SCALE GENOMIC DNA]</scope>
    <source>
        <strain evidence="7">KCTC 22154</strain>
    </source>
</reference>
<proteinExistence type="inferred from homology"/>
<dbReference type="InterPro" id="IPR029045">
    <property type="entry name" value="ClpP/crotonase-like_dom_sf"/>
</dbReference>
<dbReference type="PANTHER" id="PTHR23309">
    <property type="entry name" value="3-HYDROXYACYL-COA DEHYROGENASE"/>
    <property type="match status" value="1"/>
</dbReference>